<evidence type="ECO:0000256" key="1">
    <source>
        <dbReference type="ARBA" id="ARBA00001974"/>
    </source>
</evidence>
<dbReference type="InterPro" id="IPR006094">
    <property type="entry name" value="Oxid_FAD_bind_N"/>
</dbReference>
<dbReference type="EMBL" id="KL659896">
    <property type="protein sequence ID" value="KFA68349.1"/>
    <property type="molecule type" value="Genomic_DNA"/>
</dbReference>
<evidence type="ECO:0000256" key="3">
    <source>
        <dbReference type="ARBA" id="ARBA00022630"/>
    </source>
</evidence>
<protein>
    <recommendedName>
        <fullName evidence="7">FAD-binding PCMH-type domain-containing protein</fullName>
    </recommendedName>
</protein>
<evidence type="ECO:0000259" key="7">
    <source>
        <dbReference type="PROSITE" id="PS51387"/>
    </source>
</evidence>
<keyword evidence="5" id="KW-0560">Oxidoreductase</keyword>
<dbReference type="Pfam" id="PF01565">
    <property type="entry name" value="FAD_binding_4"/>
    <property type="match status" value="1"/>
</dbReference>
<feature type="chain" id="PRO_5001779741" description="FAD-binding PCMH-type domain-containing protein" evidence="6">
    <location>
        <begin position="24"/>
        <end position="510"/>
    </location>
</feature>
<dbReference type="InterPro" id="IPR016166">
    <property type="entry name" value="FAD-bd_PCMH"/>
</dbReference>
<dbReference type="AlphaFoldDB" id="A0A084QWL4"/>
<dbReference type="Pfam" id="PF08031">
    <property type="entry name" value="BBE"/>
    <property type="match status" value="1"/>
</dbReference>
<dbReference type="PROSITE" id="PS51387">
    <property type="entry name" value="FAD_PCMH"/>
    <property type="match status" value="1"/>
</dbReference>
<dbReference type="GO" id="GO:0071949">
    <property type="term" value="F:FAD binding"/>
    <property type="evidence" value="ECO:0007669"/>
    <property type="project" value="InterPro"/>
</dbReference>
<feature type="signal peptide" evidence="6">
    <location>
        <begin position="1"/>
        <end position="23"/>
    </location>
</feature>
<comment type="cofactor">
    <cofactor evidence="1">
        <name>FAD</name>
        <dbReference type="ChEBI" id="CHEBI:57692"/>
    </cofactor>
</comment>
<dbReference type="InParanoid" id="A0A084QWL4"/>
<organism evidence="8 9">
    <name type="scientific">Stachybotrys chlorohalonatus (strain IBT 40285)</name>
    <dbReference type="NCBI Taxonomy" id="1283841"/>
    <lineage>
        <taxon>Eukaryota</taxon>
        <taxon>Fungi</taxon>
        <taxon>Dikarya</taxon>
        <taxon>Ascomycota</taxon>
        <taxon>Pezizomycotina</taxon>
        <taxon>Sordariomycetes</taxon>
        <taxon>Hypocreomycetidae</taxon>
        <taxon>Hypocreales</taxon>
        <taxon>Stachybotryaceae</taxon>
        <taxon>Stachybotrys</taxon>
    </lineage>
</organism>
<reference evidence="8 9" key="1">
    <citation type="journal article" date="2014" name="BMC Genomics">
        <title>Comparative genome sequencing reveals chemotype-specific gene clusters in the toxigenic black mold Stachybotrys.</title>
        <authorList>
            <person name="Semeiks J."/>
            <person name="Borek D."/>
            <person name="Otwinowski Z."/>
            <person name="Grishin N.V."/>
        </authorList>
    </citation>
    <scope>NUCLEOTIDE SEQUENCE [LARGE SCALE GENOMIC DNA]</scope>
    <source>
        <strain evidence="8 9">IBT 40285</strain>
    </source>
</reference>
<keyword evidence="3" id="KW-0285">Flavoprotein</keyword>
<sequence>MHTASLLTLALACLASVVDATAAGPVPGRRANLRTLLTDRSLGLDSDTTLSFPDGLSALGFEAATIRWSMFNPPTYSAAVTPATIEDVATIVRVARENNIPFLATGGRHGYSSTLARMTDGLAIDLSALDGVVVNQAQRTLTVGPGVVFGDIFQPLYEAGLQIQTGVCSCPSMIGVTLGSGVGRLEGIYGLVADALASVRMVTAEGRIVDVSPTRNPELWWGLRGAGANFGIVVSATYRVQPLYRDGQFTVLDFILPPQANQSYFAFLEELAGGDGGGAMPRDLSVSSVMHWNQTSQQPQIMANWVYNGPEDEARRALAPMFRLPSLVTAVTQVPWSQLVATSVFGLDPLVCVEGQHITVLGANLLRVEASTFSDLFDSLVTYFQQYPDAGGSTLTIETFPTQGTESYPDDSSAYPWRSVKSLVMFQPVSNGPSKQQAFDWMHSARARLATRSGYTGYDGLRTYVNYAQGTEQLEQIYGADKLPRLAALKRKWDPSNVFRYMNPLPTQYP</sequence>
<dbReference type="Proteomes" id="UP000028524">
    <property type="component" value="Unassembled WGS sequence"/>
</dbReference>
<dbReference type="Gene3D" id="3.40.462.20">
    <property type="match status" value="1"/>
</dbReference>
<gene>
    <name evidence="8" type="ORF">S40285_02487</name>
</gene>
<name>A0A084QWL4_STAC4</name>
<dbReference type="InterPro" id="IPR050416">
    <property type="entry name" value="FAD-linked_Oxidoreductase"/>
</dbReference>
<dbReference type="STRING" id="1283841.A0A084QWL4"/>
<dbReference type="InterPro" id="IPR036318">
    <property type="entry name" value="FAD-bd_PCMH-like_sf"/>
</dbReference>
<dbReference type="OrthoDB" id="415825at2759"/>
<dbReference type="PANTHER" id="PTHR42973">
    <property type="entry name" value="BINDING OXIDOREDUCTASE, PUTATIVE (AFU_ORTHOLOGUE AFUA_1G17690)-RELATED"/>
    <property type="match status" value="1"/>
</dbReference>
<dbReference type="OMA" id="MAKQHNI"/>
<dbReference type="GO" id="GO:0016491">
    <property type="term" value="F:oxidoreductase activity"/>
    <property type="evidence" value="ECO:0007669"/>
    <property type="project" value="UniProtKB-KW"/>
</dbReference>
<dbReference type="PANTHER" id="PTHR42973:SF9">
    <property type="entry name" value="FAD-BINDING PCMH-TYPE DOMAIN-CONTAINING PROTEIN-RELATED"/>
    <property type="match status" value="1"/>
</dbReference>
<evidence type="ECO:0000256" key="2">
    <source>
        <dbReference type="ARBA" id="ARBA00005466"/>
    </source>
</evidence>
<evidence type="ECO:0000256" key="4">
    <source>
        <dbReference type="ARBA" id="ARBA00022827"/>
    </source>
</evidence>
<dbReference type="HOGENOM" id="CLU_018354_0_0_1"/>
<evidence type="ECO:0000256" key="5">
    <source>
        <dbReference type="ARBA" id="ARBA00023002"/>
    </source>
</evidence>
<evidence type="ECO:0000313" key="9">
    <source>
        <dbReference type="Proteomes" id="UP000028524"/>
    </source>
</evidence>
<feature type="domain" description="FAD-binding PCMH-type" evidence="7">
    <location>
        <begin position="71"/>
        <end position="243"/>
    </location>
</feature>
<keyword evidence="9" id="KW-1185">Reference proteome</keyword>
<dbReference type="InterPro" id="IPR012951">
    <property type="entry name" value="BBE"/>
</dbReference>
<accession>A0A084QWL4</accession>
<comment type="similarity">
    <text evidence="2">Belongs to the oxygen-dependent FAD-linked oxidoreductase family.</text>
</comment>
<keyword evidence="4" id="KW-0274">FAD</keyword>
<dbReference type="InterPro" id="IPR016169">
    <property type="entry name" value="FAD-bd_PCMH_sub2"/>
</dbReference>
<dbReference type="SUPFAM" id="SSF56176">
    <property type="entry name" value="FAD-binding/transporter-associated domain-like"/>
    <property type="match status" value="1"/>
</dbReference>
<evidence type="ECO:0000313" key="8">
    <source>
        <dbReference type="EMBL" id="KFA68349.1"/>
    </source>
</evidence>
<evidence type="ECO:0000256" key="6">
    <source>
        <dbReference type="SAM" id="SignalP"/>
    </source>
</evidence>
<proteinExistence type="inferred from homology"/>
<dbReference type="Gene3D" id="3.30.465.10">
    <property type="match status" value="1"/>
</dbReference>
<keyword evidence="6" id="KW-0732">Signal</keyword>